<dbReference type="EMBL" id="LRGB01000848">
    <property type="protein sequence ID" value="KZS15812.1"/>
    <property type="molecule type" value="Genomic_DNA"/>
</dbReference>
<dbReference type="InterPro" id="IPR018170">
    <property type="entry name" value="Aldo/ket_reductase_CS"/>
</dbReference>
<name>A0A0P5MCW0_9CRUS</name>
<dbReference type="PIRSF" id="PIRSF000097">
    <property type="entry name" value="AKR"/>
    <property type="match status" value="1"/>
</dbReference>
<dbReference type="PANTHER" id="PTHR11732">
    <property type="entry name" value="ALDO/KETO REDUCTASE"/>
    <property type="match status" value="1"/>
</dbReference>
<dbReference type="OrthoDB" id="416253at2759"/>
<dbReference type="SMR" id="A0A0P5MCW0"/>
<feature type="domain" description="NADP-dependent oxidoreductase" evidence="4">
    <location>
        <begin position="29"/>
        <end position="300"/>
    </location>
</feature>
<feature type="binding site" evidence="2">
    <location>
        <position position="122"/>
    </location>
    <ligand>
        <name>substrate</name>
    </ligand>
</feature>
<dbReference type="STRING" id="35525.A0A0P5MCW0"/>
<reference evidence="5" key="1">
    <citation type="submission" date="2015-10" db="EMBL/GenBank/DDBJ databases">
        <title>EvidentialGene: Evidence-directed Construction of Complete mRNA Transcriptomes without Genomes.</title>
        <authorList>
            <person name="Gilbert D.G."/>
        </authorList>
    </citation>
    <scope>NUCLEOTIDE SEQUENCE</scope>
</reference>
<sequence length="324" mass="36980">MSSSTPHKMPIIIPNVRLNDGHEMPIMGFGTYSGKPEEFTRMISDAINAGYRHIDGAMFYGNEVDVGNAVRQKIEEKVVKREDLFLVSKLWPTFMSPLLVEPTLRQTLKDLQTDYLDLYLIHWPTAFEENMGLVPKGEDGTILFKTVDFVDTWKAMEACVRQGLVRSIGISNFNSQQISRLMSHCSIKPVTNQIEVHAYLNQKKLIEFCRQHAIIVTAYGPLGRPGFQKDESEPVLILDPKVKELSAKYGRTPAQIALRYLTMQNLPVIPKSSTKLRIEENLASLEFDLSKEDMAILDGLDCGYRNNKWEWALKHPEYPFNLPF</sequence>
<dbReference type="GO" id="GO:0016491">
    <property type="term" value="F:oxidoreductase activity"/>
    <property type="evidence" value="ECO:0007669"/>
    <property type="project" value="InterPro"/>
</dbReference>
<evidence type="ECO:0000313" key="6">
    <source>
        <dbReference type="EMBL" id="KZS15812.1"/>
    </source>
</evidence>
<dbReference type="InterPro" id="IPR036812">
    <property type="entry name" value="NAD(P)_OxRdtase_dom_sf"/>
</dbReference>
<dbReference type="PROSITE" id="PS00798">
    <property type="entry name" value="ALDOKETO_REDUCTASE_1"/>
    <property type="match status" value="1"/>
</dbReference>
<evidence type="ECO:0000256" key="1">
    <source>
        <dbReference type="PIRSR" id="PIRSR000097-1"/>
    </source>
</evidence>
<protein>
    <submittedName>
        <fullName evidence="5">Aldo-keto reductase</fullName>
    </submittedName>
</protein>
<dbReference type="PRINTS" id="PR00069">
    <property type="entry name" value="ALDKETRDTASE"/>
</dbReference>
<evidence type="ECO:0000256" key="3">
    <source>
        <dbReference type="PIRSR" id="PIRSR000097-3"/>
    </source>
</evidence>
<dbReference type="AlphaFoldDB" id="A0A0P5MCW0"/>
<feature type="active site" description="Proton donor" evidence="1">
    <location>
        <position position="60"/>
    </location>
</feature>
<evidence type="ECO:0000313" key="5">
    <source>
        <dbReference type="EMBL" id="JAN49667.1"/>
    </source>
</evidence>
<reference evidence="6 7" key="2">
    <citation type="submission" date="2016-03" db="EMBL/GenBank/DDBJ databases">
        <title>EvidentialGene: Evidence-directed Construction of Genes on Genomes.</title>
        <authorList>
            <person name="Gilbert D.G."/>
            <person name="Choi J.-H."/>
            <person name="Mockaitis K."/>
            <person name="Colbourne J."/>
            <person name="Pfrender M."/>
        </authorList>
    </citation>
    <scope>NUCLEOTIDE SEQUENCE [LARGE SCALE GENOMIC DNA]</scope>
    <source>
        <strain evidence="6 7">Xinb3</strain>
        <tissue evidence="6">Complete organism</tissue>
    </source>
</reference>
<dbReference type="Pfam" id="PF00248">
    <property type="entry name" value="Aldo_ket_red"/>
    <property type="match status" value="1"/>
</dbReference>
<keyword evidence="7" id="KW-1185">Reference proteome</keyword>
<proteinExistence type="predicted"/>
<feature type="site" description="Lowers pKa of active site Tyr" evidence="3">
    <location>
        <position position="89"/>
    </location>
</feature>
<gene>
    <name evidence="6" type="ORF">APZ42_018563</name>
</gene>
<organism evidence="6 7">
    <name type="scientific">Daphnia magna</name>
    <dbReference type="NCBI Taxonomy" id="35525"/>
    <lineage>
        <taxon>Eukaryota</taxon>
        <taxon>Metazoa</taxon>
        <taxon>Ecdysozoa</taxon>
        <taxon>Arthropoda</taxon>
        <taxon>Crustacea</taxon>
        <taxon>Branchiopoda</taxon>
        <taxon>Diplostraca</taxon>
        <taxon>Cladocera</taxon>
        <taxon>Anomopoda</taxon>
        <taxon>Daphniidae</taxon>
        <taxon>Daphnia</taxon>
    </lineage>
</organism>
<dbReference type="InterPro" id="IPR023210">
    <property type="entry name" value="NADP_OxRdtase_dom"/>
</dbReference>
<dbReference type="EMBL" id="GDIQ01045070">
    <property type="protein sequence ID" value="JAN49667.1"/>
    <property type="molecule type" value="Transcribed_RNA"/>
</dbReference>
<dbReference type="SUPFAM" id="SSF51430">
    <property type="entry name" value="NAD(P)-linked oxidoreductase"/>
    <property type="match status" value="1"/>
</dbReference>
<evidence type="ECO:0000259" key="4">
    <source>
        <dbReference type="Pfam" id="PF00248"/>
    </source>
</evidence>
<evidence type="ECO:0000313" key="7">
    <source>
        <dbReference type="Proteomes" id="UP000076858"/>
    </source>
</evidence>
<evidence type="ECO:0000256" key="2">
    <source>
        <dbReference type="PIRSR" id="PIRSR000097-2"/>
    </source>
</evidence>
<dbReference type="Proteomes" id="UP000076858">
    <property type="component" value="Unassembled WGS sequence"/>
</dbReference>
<dbReference type="FunFam" id="3.20.20.100:FF:000023">
    <property type="entry name" value="aldose reductase"/>
    <property type="match status" value="1"/>
</dbReference>
<accession>A0A0P5MCW0</accession>
<dbReference type="PROSITE" id="PS00062">
    <property type="entry name" value="ALDOKETO_REDUCTASE_2"/>
    <property type="match status" value="1"/>
</dbReference>
<dbReference type="Gene3D" id="3.20.20.100">
    <property type="entry name" value="NADP-dependent oxidoreductase domain"/>
    <property type="match status" value="1"/>
</dbReference>
<dbReference type="InterPro" id="IPR020471">
    <property type="entry name" value="AKR"/>
</dbReference>